<sequence>MSVNLSLNLNVAARAATALITGLLGALALAGGTGSAPARPAAQQAATFSNPVLDANYPDPFILRSGSVYHAYATNGSGGNVPHAVSTDLVHWTTAGDALPKLPTWVQPGLTWAPEVARLGNKYLMYYTARDIKSGRQCIGVAVGVKAAGPFSPAGGGPIVCQVEQGGSIDASPFIDTDGKAYLLWKNDGNCCSLATQIYIQPLTADGLRLTGKSTALIQNFQLWEGSVVEAPTLYKTGGVYYLLYSGGPYDSDLYAVGYATSKTVTGPYKKAEENPVLVTKGEVSGPGHQTIVLDGEGKPWIAYHAWTTGQIGDSVGYRSMRIDQVTFSGGKMRVNGPTLTPQAAPKAIR</sequence>
<proteinExistence type="inferred from homology"/>
<dbReference type="InterPro" id="IPR006710">
    <property type="entry name" value="Glyco_hydro_43"/>
</dbReference>
<reference evidence="5 6" key="1">
    <citation type="submission" date="2024-09" db="EMBL/GenBank/DDBJ databases">
        <authorList>
            <person name="Sun Q."/>
            <person name="Mori K."/>
        </authorList>
    </citation>
    <scope>NUCLEOTIDE SEQUENCE [LARGE SCALE GENOMIC DNA]</scope>
    <source>
        <strain evidence="5 6">JCM 13503</strain>
    </source>
</reference>
<organism evidence="5 6">
    <name type="scientific">Deinococcus oregonensis</name>
    <dbReference type="NCBI Taxonomy" id="1805970"/>
    <lineage>
        <taxon>Bacteria</taxon>
        <taxon>Thermotogati</taxon>
        <taxon>Deinococcota</taxon>
        <taxon>Deinococci</taxon>
        <taxon>Deinococcales</taxon>
        <taxon>Deinococcaceae</taxon>
        <taxon>Deinococcus</taxon>
    </lineage>
</organism>
<comment type="similarity">
    <text evidence="1 4">Belongs to the glycosyl hydrolase 43 family.</text>
</comment>
<dbReference type="PANTHER" id="PTHR42812">
    <property type="entry name" value="BETA-XYLOSIDASE"/>
    <property type="match status" value="1"/>
</dbReference>
<evidence type="ECO:0000313" key="5">
    <source>
        <dbReference type="EMBL" id="MFB9993255.1"/>
    </source>
</evidence>
<keyword evidence="2 4" id="KW-0378">Hydrolase</keyword>
<evidence type="ECO:0000256" key="2">
    <source>
        <dbReference type="ARBA" id="ARBA00022801"/>
    </source>
</evidence>
<evidence type="ECO:0000256" key="3">
    <source>
        <dbReference type="ARBA" id="ARBA00023295"/>
    </source>
</evidence>
<dbReference type="InterPro" id="IPR051795">
    <property type="entry name" value="Glycosyl_Hydrlase_43"/>
</dbReference>
<dbReference type="SUPFAM" id="SSF75005">
    <property type="entry name" value="Arabinanase/levansucrase/invertase"/>
    <property type="match status" value="1"/>
</dbReference>
<dbReference type="InterPro" id="IPR023296">
    <property type="entry name" value="Glyco_hydro_beta-prop_sf"/>
</dbReference>
<dbReference type="EMBL" id="JBHLYR010000045">
    <property type="protein sequence ID" value="MFB9993255.1"/>
    <property type="molecule type" value="Genomic_DNA"/>
</dbReference>
<dbReference type="Pfam" id="PF04616">
    <property type="entry name" value="Glyco_hydro_43"/>
    <property type="match status" value="1"/>
</dbReference>
<evidence type="ECO:0000256" key="4">
    <source>
        <dbReference type="RuleBase" id="RU361187"/>
    </source>
</evidence>
<dbReference type="CDD" id="cd08999">
    <property type="entry name" value="GH43_ABN-like"/>
    <property type="match status" value="1"/>
</dbReference>
<keyword evidence="6" id="KW-1185">Reference proteome</keyword>
<keyword evidence="3 4" id="KW-0326">Glycosidase</keyword>
<dbReference type="PANTHER" id="PTHR42812:SF5">
    <property type="entry name" value="ENDO-ARABINASE"/>
    <property type="match status" value="1"/>
</dbReference>
<dbReference type="Gene3D" id="2.115.10.20">
    <property type="entry name" value="Glycosyl hydrolase domain, family 43"/>
    <property type="match status" value="1"/>
</dbReference>
<evidence type="ECO:0000313" key="6">
    <source>
        <dbReference type="Proteomes" id="UP001589733"/>
    </source>
</evidence>
<accession>A0ABV6B0I2</accession>
<protein>
    <submittedName>
        <fullName evidence="5">Glycoside hydrolase family 43 protein</fullName>
    </submittedName>
</protein>
<dbReference type="Proteomes" id="UP001589733">
    <property type="component" value="Unassembled WGS sequence"/>
</dbReference>
<name>A0ABV6B0I2_9DEIO</name>
<gene>
    <name evidence="5" type="ORF">ACFFLM_14880</name>
</gene>
<dbReference type="GO" id="GO:0016787">
    <property type="term" value="F:hydrolase activity"/>
    <property type="evidence" value="ECO:0007669"/>
    <property type="project" value="UniProtKB-KW"/>
</dbReference>
<evidence type="ECO:0000256" key="1">
    <source>
        <dbReference type="ARBA" id="ARBA00009865"/>
    </source>
</evidence>
<comment type="caution">
    <text evidence="5">The sequence shown here is derived from an EMBL/GenBank/DDBJ whole genome shotgun (WGS) entry which is preliminary data.</text>
</comment>
<dbReference type="RefSeq" id="WP_380011721.1">
    <property type="nucleotide sequence ID" value="NZ_JBHLYR010000045.1"/>
</dbReference>